<comment type="caution">
    <text evidence="6">The sequence shown here is derived from an EMBL/GenBank/DDBJ whole genome shotgun (WGS) entry which is preliminary data.</text>
</comment>
<dbReference type="EMBL" id="QRFF01000001">
    <property type="protein sequence ID" value="KAA3504338.1"/>
    <property type="molecule type" value="Genomic_DNA"/>
</dbReference>
<evidence type="ECO:0000259" key="5">
    <source>
        <dbReference type="PROSITE" id="PS51898"/>
    </source>
</evidence>
<organism evidence="6 7">
    <name type="scientific">Rhizobium rhizogenes</name>
    <name type="common">Agrobacterium rhizogenes</name>
    <dbReference type="NCBI Taxonomy" id="359"/>
    <lineage>
        <taxon>Bacteria</taxon>
        <taxon>Pseudomonadati</taxon>
        <taxon>Pseudomonadota</taxon>
        <taxon>Alphaproteobacteria</taxon>
        <taxon>Hyphomicrobiales</taxon>
        <taxon>Rhizobiaceae</taxon>
        <taxon>Rhizobium/Agrobacterium group</taxon>
        <taxon>Rhizobium</taxon>
    </lineage>
</organism>
<comment type="similarity">
    <text evidence="1">Belongs to the 'phage' integrase family.</text>
</comment>
<sequence length="356" mass="39733">MSTTLKGLAKVKKTLASGKTIYYCYAWRGGPLLKNDKGEPIQPGDTILDGAFSAAHEQRRAPSPTNLSSLVTLYRGSSDFRRIKLGTRQEYDRYLDKIRMEFGRLSLQELQQPPTRGAFKEWRDRLADKPRTADFAWMVLVRVLSFAKDRGMISVNIAERGGRLYRSTRRDRTWSCAEVAAFEAVAPPYMRLAIQLALWTGQRKGDLLRLSWRNFDGSNLRFTQSKTKARVLVPMGYLADVLSSQRGNGAILLNSRGAAWTSDGFNTSWRKCCEKAGITDLTFHDLRGTATTRMALAGCTVPEIAAVTGHSLKDVETILDMHYLGGRAELAANAMRKMIQGERVPASVHIETSSTC</sequence>
<proteinExistence type="inferred from homology"/>
<dbReference type="GO" id="GO:0003677">
    <property type="term" value="F:DNA binding"/>
    <property type="evidence" value="ECO:0007669"/>
    <property type="project" value="UniProtKB-KW"/>
</dbReference>
<dbReference type="GO" id="GO:0015074">
    <property type="term" value="P:DNA integration"/>
    <property type="evidence" value="ECO:0007669"/>
    <property type="project" value="UniProtKB-KW"/>
</dbReference>
<reference evidence="6 7" key="1">
    <citation type="submission" date="2018-08" db="EMBL/GenBank/DDBJ databases">
        <title>Crown Gall in kiwifruit.</title>
        <authorList>
            <person name="Visnovsky S.B."/>
            <person name="Pitman A.R."/>
        </authorList>
    </citation>
    <scope>NUCLEOTIDE SEQUENCE [LARGE SCALE GENOMIC DNA]</scope>
    <source>
        <strain evidence="6 7">SBV_302_78_2</strain>
    </source>
</reference>
<dbReference type="Pfam" id="PF00589">
    <property type="entry name" value="Phage_integrase"/>
    <property type="match status" value="1"/>
</dbReference>
<evidence type="ECO:0000256" key="2">
    <source>
        <dbReference type="ARBA" id="ARBA00022908"/>
    </source>
</evidence>
<dbReference type="SUPFAM" id="SSF56349">
    <property type="entry name" value="DNA breaking-rejoining enzymes"/>
    <property type="match status" value="1"/>
</dbReference>
<dbReference type="InterPro" id="IPR010998">
    <property type="entry name" value="Integrase_recombinase_N"/>
</dbReference>
<dbReference type="InterPro" id="IPR002104">
    <property type="entry name" value="Integrase_catalytic"/>
</dbReference>
<protein>
    <submittedName>
        <fullName evidence="6">Integrase</fullName>
    </submittedName>
</protein>
<gene>
    <name evidence="6" type="ORF">DXM27_03615</name>
</gene>
<keyword evidence="4" id="KW-0233">DNA recombination</keyword>
<keyword evidence="3" id="KW-0238">DNA-binding</keyword>
<dbReference type="AlphaFoldDB" id="A0AA88JSL9"/>
<evidence type="ECO:0000256" key="1">
    <source>
        <dbReference type="ARBA" id="ARBA00008857"/>
    </source>
</evidence>
<dbReference type="InterPro" id="IPR011010">
    <property type="entry name" value="DNA_brk_join_enz"/>
</dbReference>
<dbReference type="InterPro" id="IPR050090">
    <property type="entry name" value="Tyrosine_recombinase_XerCD"/>
</dbReference>
<dbReference type="Gene3D" id="1.10.443.10">
    <property type="entry name" value="Intergrase catalytic core"/>
    <property type="match status" value="1"/>
</dbReference>
<dbReference type="Proteomes" id="UP000473658">
    <property type="component" value="Unassembled WGS sequence"/>
</dbReference>
<name>A0AA88JSL9_RHIRH</name>
<dbReference type="PANTHER" id="PTHR30349:SF64">
    <property type="entry name" value="PROPHAGE INTEGRASE INTD-RELATED"/>
    <property type="match status" value="1"/>
</dbReference>
<feature type="domain" description="Tyr recombinase" evidence="5">
    <location>
        <begin position="169"/>
        <end position="336"/>
    </location>
</feature>
<dbReference type="PROSITE" id="PS51898">
    <property type="entry name" value="TYR_RECOMBINASE"/>
    <property type="match status" value="1"/>
</dbReference>
<dbReference type="InterPro" id="IPR013762">
    <property type="entry name" value="Integrase-like_cat_sf"/>
</dbReference>
<dbReference type="RefSeq" id="WP_149897794.1">
    <property type="nucleotide sequence ID" value="NZ_QRFF01000001.1"/>
</dbReference>
<evidence type="ECO:0000313" key="6">
    <source>
        <dbReference type="EMBL" id="KAA3504338.1"/>
    </source>
</evidence>
<evidence type="ECO:0000256" key="3">
    <source>
        <dbReference type="ARBA" id="ARBA00023125"/>
    </source>
</evidence>
<accession>A0AA88JSL9</accession>
<dbReference type="PANTHER" id="PTHR30349">
    <property type="entry name" value="PHAGE INTEGRASE-RELATED"/>
    <property type="match status" value="1"/>
</dbReference>
<keyword evidence="2" id="KW-0229">DNA integration</keyword>
<dbReference type="GO" id="GO:0006310">
    <property type="term" value="P:DNA recombination"/>
    <property type="evidence" value="ECO:0007669"/>
    <property type="project" value="UniProtKB-KW"/>
</dbReference>
<evidence type="ECO:0000256" key="4">
    <source>
        <dbReference type="ARBA" id="ARBA00023172"/>
    </source>
</evidence>
<dbReference type="Gene3D" id="1.10.150.130">
    <property type="match status" value="1"/>
</dbReference>
<evidence type="ECO:0000313" key="7">
    <source>
        <dbReference type="Proteomes" id="UP000473658"/>
    </source>
</evidence>